<dbReference type="AlphaFoldDB" id="A0A1Y2GGY6"/>
<dbReference type="Pfam" id="PF08610">
    <property type="entry name" value="Pex16"/>
    <property type="match status" value="1"/>
</dbReference>
<dbReference type="GO" id="GO:0007031">
    <property type="term" value="P:peroxisome organization"/>
    <property type="evidence" value="ECO:0007669"/>
    <property type="project" value="UniProtKB-KW"/>
</dbReference>
<dbReference type="FunCoup" id="A0A1Y2GGY6">
    <property type="interactions" value="28"/>
</dbReference>
<evidence type="ECO:0000256" key="1">
    <source>
        <dbReference type="ARBA" id="ARBA00009505"/>
    </source>
</evidence>
<name>A0A1Y2GGY6_9FUNG</name>
<dbReference type="STRING" id="64571.A0A1Y2GGY6"/>
<evidence type="ECO:0000313" key="3">
    <source>
        <dbReference type="EMBL" id="ORZ10617.1"/>
    </source>
</evidence>
<proteinExistence type="inferred from homology"/>
<reference evidence="3 4" key="1">
    <citation type="submission" date="2016-07" db="EMBL/GenBank/DDBJ databases">
        <title>Pervasive Adenine N6-methylation of Active Genes in Fungi.</title>
        <authorList>
            <consortium name="DOE Joint Genome Institute"/>
            <person name="Mondo S.J."/>
            <person name="Dannebaum R.O."/>
            <person name="Kuo R.C."/>
            <person name="Labutti K."/>
            <person name="Haridas S."/>
            <person name="Kuo A."/>
            <person name="Salamov A."/>
            <person name="Ahrendt S.R."/>
            <person name="Lipzen A."/>
            <person name="Sullivan W."/>
            <person name="Andreopoulos W.B."/>
            <person name="Clum A."/>
            <person name="Lindquist E."/>
            <person name="Daum C."/>
            <person name="Ramamoorthy G.K."/>
            <person name="Gryganskyi A."/>
            <person name="Culley D."/>
            <person name="Magnuson J.K."/>
            <person name="James T.Y."/>
            <person name="O'Malley M.A."/>
            <person name="Stajich J.E."/>
            <person name="Spatafora J.W."/>
            <person name="Visel A."/>
            <person name="Grigoriev I.V."/>
        </authorList>
    </citation>
    <scope>NUCLEOTIDE SEQUENCE [LARGE SCALE GENOMIC DNA]</scope>
    <source>
        <strain evidence="3 4">NRRL 3116</strain>
    </source>
</reference>
<comment type="similarity">
    <text evidence="1 2">Belongs to the peroxin-16 family.</text>
</comment>
<dbReference type="PANTHER" id="PTHR13299">
    <property type="entry name" value="PEROXISOMAL MEMBRANE PROTEIN PEX16"/>
    <property type="match status" value="1"/>
</dbReference>
<keyword evidence="4" id="KW-1185">Reference proteome</keyword>
<organism evidence="3 4">
    <name type="scientific">Lobosporangium transversale</name>
    <dbReference type="NCBI Taxonomy" id="64571"/>
    <lineage>
        <taxon>Eukaryota</taxon>
        <taxon>Fungi</taxon>
        <taxon>Fungi incertae sedis</taxon>
        <taxon>Mucoromycota</taxon>
        <taxon>Mortierellomycotina</taxon>
        <taxon>Mortierellomycetes</taxon>
        <taxon>Mortierellales</taxon>
        <taxon>Mortierellaceae</taxon>
        <taxon>Lobosporangium</taxon>
    </lineage>
</organism>
<evidence type="ECO:0000256" key="2">
    <source>
        <dbReference type="RuleBase" id="RU365003"/>
    </source>
</evidence>
<keyword evidence="2" id="KW-0576">Peroxisome</keyword>
<sequence length="361" mass="41462">MDFLKKYETFIYKNASQISSIESTLRSLTYILPGRFDDAELASEALFSTLNLLGIYHDTILTKHVASLPPTHRPTSSPLNRYTRDWQNSSMAYKRIVMLLTVIQYTEVLVEMVVQKKWGQQYKWRVITALEAIKAAGRLGLMKLTNNRMLMHPVHTERDVDPSTLADLAETQASVNESHWIGARTGSTRLQLSAVQKNGKSGKGSDVTEFLLSKVLTPDVVRRPRDLVGMMNGVGAVGEYLFILRPLIYVLAMRKYGQKSWYPWFLSLTIELVSRTSIRHFLKTSRANGRATPLEKDEMKRRLWLLLYYVLRSPFYDQFTKERLHNFCESTSKKPLISLVGGIVRDYQPLWESVYFYTAGS</sequence>
<dbReference type="RefSeq" id="XP_021879338.1">
    <property type="nucleotide sequence ID" value="XM_022028951.1"/>
</dbReference>
<dbReference type="Proteomes" id="UP000193648">
    <property type="component" value="Unassembled WGS sequence"/>
</dbReference>
<comment type="subcellular location">
    <subcellularLocation>
        <location evidence="2">Peroxisome membrane</location>
    </subcellularLocation>
</comment>
<evidence type="ECO:0000313" key="4">
    <source>
        <dbReference type="Proteomes" id="UP000193648"/>
    </source>
</evidence>
<accession>A0A1Y2GGY6</accession>
<dbReference type="PANTHER" id="PTHR13299:SF0">
    <property type="entry name" value="PEROXISOMAL MEMBRANE PROTEIN PEX16"/>
    <property type="match status" value="1"/>
</dbReference>
<dbReference type="EMBL" id="MCFF01000030">
    <property type="protein sequence ID" value="ORZ10617.1"/>
    <property type="molecule type" value="Genomic_DNA"/>
</dbReference>
<comment type="caution">
    <text evidence="3">The sequence shown here is derived from an EMBL/GenBank/DDBJ whole genome shotgun (WGS) entry which is preliminary data.</text>
</comment>
<dbReference type="InParanoid" id="A0A1Y2GGY6"/>
<keyword evidence="2" id="KW-0962">Peroxisome biogenesis</keyword>
<dbReference type="InterPro" id="IPR013919">
    <property type="entry name" value="Pex16"/>
</dbReference>
<protein>
    <recommendedName>
        <fullName evidence="2">Peroxisomal membrane protein PEX16</fullName>
    </recommendedName>
</protein>
<dbReference type="OrthoDB" id="2021143at2759"/>
<dbReference type="GO" id="GO:0005778">
    <property type="term" value="C:peroxisomal membrane"/>
    <property type="evidence" value="ECO:0007669"/>
    <property type="project" value="UniProtKB-SubCell"/>
</dbReference>
<gene>
    <name evidence="3" type="ORF">BCR41DRAFT_398263</name>
</gene>
<dbReference type="GeneID" id="33570794"/>